<gene>
    <name evidence="1" type="ORF">EVA_06372</name>
</gene>
<dbReference type="EMBL" id="AMCI01001440">
    <property type="protein sequence ID" value="EJX05520.1"/>
    <property type="molecule type" value="Genomic_DNA"/>
</dbReference>
<dbReference type="SUPFAM" id="SSF52540">
    <property type="entry name" value="P-loop containing nucleoside triphosphate hydrolases"/>
    <property type="match status" value="1"/>
</dbReference>
<dbReference type="PANTHER" id="PTHR47642">
    <property type="entry name" value="ATP-DEPENDENT DNA HELICASE"/>
    <property type="match status" value="1"/>
</dbReference>
<dbReference type="AlphaFoldDB" id="J9GXP4"/>
<sequence length="496" mass="56828">MLLIGDLQQLAPVVREDEWPMLSRYYDTPFFFSSQALRRTHYVTVELMKVYRQSDQLFLNLLNAIREGRADNQVLQQLNTRCLSAGAPSSYQDAVRLVTHNHQAQAINQAELAKLSGKEYTYAAKVEGKFPETSFPVDEALTLKEGARVMFVKNDVNKTYFNGMLGNVIAIGERNFTVQPIDTEKEPIIVHPERWENTRYGLDEKTGEIKEIVEGTFVQFPIKPAWAITIHKSQGLTFDHVEIDASAAFAAGQTYVALSRCRTLEGIVLSRPLTPDAIIADEKVTAFQSQARAEEVTHERLNQMRNEYALHLLTELFTFIKERAALAGIHRQFEEHLYRTYSRTSQRCEAEVKLFDAHVVNVSSTFHRQYSQLIALAGGDLSDSALQERVKKGCAYFADRLELLRDFVRETDVEVDNREVRQRITTLRQELSAELSLHTRLLRFVAKEGFVTKEYLSLRARLLIEQDREADPKLARQGKTTRQRTDKIWVYVESCG</sequence>
<accession>J9GXP4</accession>
<organism evidence="1">
    <name type="scientific">gut metagenome</name>
    <dbReference type="NCBI Taxonomy" id="749906"/>
    <lineage>
        <taxon>unclassified sequences</taxon>
        <taxon>metagenomes</taxon>
        <taxon>organismal metagenomes</taxon>
    </lineage>
</organism>
<dbReference type="InterPro" id="IPR051055">
    <property type="entry name" value="PIF1_helicase"/>
</dbReference>
<name>J9GXP4_9ZZZZ</name>
<dbReference type="Gene3D" id="3.40.50.300">
    <property type="entry name" value="P-loop containing nucleotide triphosphate hydrolases"/>
    <property type="match status" value="1"/>
</dbReference>
<protein>
    <submittedName>
        <fullName evidence="1">Tetratricopeptide (TPR) domain protein</fullName>
    </submittedName>
</protein>
<dbReference type="Gene3D" id="2.30.30.940">
    <property type="match status" value="1"/>
</dbReference>
<dbReference type="CDD" id="cd18809">
    <property type="entry name" value="SF1_C_RecD"/>
    <property type="match status" value="1"/>
</dbReference>
<comment type="caution">
    <text evidence="1">The sequence shown here is derived from an EMBL/GenBank/DDBJ whole genome shotgun (WGS) entry which is preliminary data.</text>
</comment>
<reference evidence="1" key="1">
    <citation type="journal article" date="2012" name="PLoS ONE">
        <title>Gene sets for utilization of primary and secondary nutrition supplies in the distal gut of endangered iberian lynx.</title>
        <authorList>
            <person name="Alcaide M."/>
            <person name="Messina E."/>
            <person name="Richter M."/>
            <person name="Bargiela R."/>
            <person name="Peplies J."/>
            <person name="Huws S.A."/>
            <person name="Newbold C.J."/>
            <person name="Golyshin P.N."/>
            <person name="Simon M.A."/>
            <person name="Lopez G."/>
            <person name="Yakimov M.M."/>
            <person name="Ferrer M."/>
        </authorList>
    </citation>
    <scope>NUCLEOTIDE SEQUENCE</scope>
</reference>
<proteinExistence type="predicted"/>
<dbReference type="InterPro" id="IPR027417">
    <property type="entry name" value="P-loop_NTPase"/>
</dbReference>
<evidence type="ECO:0000313" key="1">
    <source>
        <dbReference type="EMBL" id="EJX05520.1"/>
    </source>
</evidence>